<keyword evidence="7" id="KW-0677">Repeat</keyword>
<dbReference type="EC" id="2.7.11.1" evidence="3"/>
<dbReference type="AlphaFoldDB" id="A0A482WWY7"/>
<dbReference type="EMBL" id="QKKF02022824">
    <property type="protein sequence ID" value="RZF38034.1"/>
    <property type="molecule type" value="Genomic_DNA"/>
</dbReference>
<dbReference type="PROSITE" id="PS00108">
    <property type="entry name" value="PROTEIN_KINASE_ST"/>
    <property type="match status" value="2"/>
</dbReference>
<evidence type="ECO:0000256" key="13">
    <source>
        <dbReference type="PROSITE-ProRule" id="PRU10141"/>
    </source>
</evidence>
<evidence type="ECO:0000256" key="10">
    <source>
        <dbReference type="ARBA" id="ARBA00022840"/>
    </source>
</evidence>
<dbReference type="FunFam" id="3.30.200.20:FF:000686">
    <property type="entry name" value="Ribosomal protein S6 kinase"/>
    <property type="match status" value="1"/>
</dbReference>
<dbReference type="FunCoup" id="A0A482WWY7">
    <property type="interactions" value="978"/>
</dbReference>
<evidence type="ECO:0000256" key="11">
    <source>
        <dbReference type="ARBA" id="ARBA00047899"/>
    </source>
</evidence>
<dbReference type="OrthoDB" id="63267at2759"/>
<keyword evidence="6" id="KW-0808">Transferase</keyword>
<dbReference type="Gene3D" id="1.10.510.10">
    <property type="entry name" value="Transferase(Phosphotransferase) domain 1"/>
    <property type="match status" value="2"/>
</dbReference>
<dbReference type="InterPro" id="IPR008271">
    <property type="entry name" value="Ser/Thr_kinase_AS"/>
</dbReference>
<keyword evidence="8 13" id="KW-0547">Nucleotide-binding</keyword>
<evidence type="ECO:0000259" key="15">
    <source>
        <dbReference type="PROSITE" id="PS50011"/>
    </source>
</evidence>
<dbReference type="GO" id="GO:0005524">
    <property type="term" value="F:ATP binding"/>
    <property type="evidence" value="ECO:0007669"/>
    <property type="project" value="UniProtKB-UniRule"/>
</dbReference>
<comment type="catalytic activity">
    <reaction evidence="12">
        <text>L-seryl-[protein] + ATP = O-phospho-L-seryl-[protein] + ADP + H(+)</text>
        <dbReference type="Rhea" id="RHEA:17989"/>
        <dbReference type="Rhea" id="RHEA-COMP:9863"/>
        <dbReference type="Rhea" id="RHEA-COMP:11604"/>
        <dbReference type="ChEBI" id="CHEBI:15378"/>
        <dbReference type="ChEBI" id="CHEBI:29999"/>
        <dbReference type="ChEBI" id="CHEBI:30616"/>
        <dbReference type="ChEBI" id="CHEBI:83421"/>
        <dbReference type="ChEBI" id="CHEBI:456216"/>
        <dbReference type="EC" id="2.7.11.1"/>
    </reaction>
</comment>
<organism evidence="17 18">
    <name type="scientific">Laodelphax striatellus</name>
    <name type="common">Small brown planthopper</name>
    <name type="synonym">Delphax striatella</name>
    <dbReference type="NCBI Taxonomy" id="195883"/>
    <lineage>
        <taxon>Eukaryota</taxon>
        <taxon>Metazoa</taxon>
        <taxon>Ecdysozoa</taxon>
        <taxon>Arthropoda</taxon>
        <taxon>Hexapoda</taxon>
        <taxon>Insecta</taxon>
        <taxon>Pterygota</taxon>
        <taxon>Neoptera</taxon>
        <taxon>Paraneoptera</taxon>
        <taxon>Hemiptera</taxon>
        <taxon>Auchenorrhyncha</taxon>
        <taxon>Fulgoroidea</taxon>
        <taxon>Delphacidae</taxon>
        <taxon>Criomorphinae</taxon>
        <taxon>Laodelphax</taxon>
    </lineage>
</organism>
<name>A0A482WWY7_LAOST</name>
<dbReference type="PROSITE" id="PS51285">
    <property type="entry name" value="AGC_KINASE_CTER"/>
    <property type="match status" value="1"/>
</dbReference>
<dbReference type="InParanoid" id="A0A482WWY7"/>
<feature type="region of interest" description="Disordered" evidence="14">
    <location>
        <begin position="748"/>
        <end position="791"/>
    </location>
</feature>
<sequence>MDTPPQPGTSGNQAVIAEPVVVLSHQTPVIVAMETVTHVLTYVNFNGGGPRVDMSSFDLLKVLGTGAYGKVFLVRKKGGKDDGRLYAMKVLKKATIVQKKKTTEHTKTERQVLEAVRQSPFLVTLHYAFQTDAKLHLILDYVSGGELFTHLYQRDRFAEDEVRIYIGEIVLALEHLHKLGIIYRDIKLENILLDSSGHIVLTDFGLSKEFLPHETEQRAYSFCGTIEYMAPEVVRGGSTGHDIAVDWWSIGVLTYELLTGASPFTVEGERNTQHEISRRILKTNPPIPEDLSPEVADFIARLLVKDPRKRLGGGERDAAELKEHPFFKGTNWDDLSRKAVPAPFVPKISNELDVSNFADEFTKMTPADSPAIVPPNFDKIFKGYSYVAPSVLFSDNIISDEIFCPQQDKRPTTANLIACRFKDSPFFQLYELDLERGGILGDGSFSVCRKCVEKSTGRAFAVKIVSRRVDSTQEINLLRACQGHPNIVNLHNVYYDEVHTYLVLELLSGGELLERIRRKNRFTESEASRIMRQLVSAVSFMHSRGVVHRDLKPENLLFTDDSPTADIKVVDFGFAQLKKEGDSLHTPCFTLHYAAPEVLSQAENGYDENCDLWSLGVILYTMLSGRAPFHARSRDDSAAAVMARIKGGAFSFQADAWSSVSVEAKVLTKGLLTVDPKQRLRMSDLLSNQWVQGCDVATTPLMTPDVLTAAGSTHRSAEIAVKHAFSAFHQAHREGFRLQDVVNAKLAQRRRMKKSSTDNRSFSTSSSFSSSSSSGLSSVQTPSSCSGQSASAQKPKMVARLQKCGDEGNVFNFGEARVREYLSSLSSSPSSSDEANAGPSSAATLALSPVPKKKHRESSGVVVLCDTDSERDSHSASRLLPSISDEQKPDESNAPVPPPFDLMVGPMTRAKKRKLESPPDPASNQPPTTDDQPKVKRRHKHHHHHHRHHHSKHRRHRHDKRSPQKTPPETIVID</sequence>
<evidence type="ECO:0000256" key="9">
    <source>
        <dbReference type="ARBA" id="ARBA00022777"/>
    </source>
</evidence>
<evidence type="ECO:0000256" key="14">
    <source>
        <dbReference type="SAM" id="MobiDB-lite"/>
    </source>
</evidence>
<evidence type="ECO:0000313" key="17">
    <source>
        <dbReference type="EMBL" id="RZF38034.1"/>
    </source>
</evidence>
<dbReference type="GO" id="GO:0004674">
    <property type="term" value="F:protein serine/threonine kinase activity"/>
    <property type="evidence" value="ECO:0007669"/>
    <property type="project" value="UniProtKB-KW"/>
</dbReference>
<keyword evidence="4" id="KW-0723">Serine/threonine-protein kinase</keyword>
<dbReference type="InterPro" id="IPR017441">
    <property type="entry name" value="Protein_kinase_ATP_BS"/>
</dbReference>
<proteinExistence type="inferred from homology"/>
<dbReference type="Gene3D" id="3.30.200.20">
    <property type="entry name" value="Phosphorylase Kinase, domain 1"/>
    <property type="match status" value="2"/>
</dbReference>
<evidence type="ECO:0000256" key="7">
    <source>
        <dbReference type="ARBA" id="ARBA00022737"/>
    </source>
</evidence>
<keyword evidence="18" id="KW-1185">Reference proteome</keyword>
<reference evidence="17 18" key="1">
    <citation type="journal article" date="2017" name="Gigascience">
        <title>Genome sequence of the small brown planthopper, Laodelphax striatellus.</title>
        <authorList>
            <person name="Zhu J."/>
            <person name="Jiang F."/>
            <person name="Wang X."/>
            <person name="Yang P."/>
            <person name="Bao Y."/>
            <person name="Zhao W."/>
            <person name="Wang W."/>
            <person name="Lu H."/>
            <person name="Wang Q."/>
            <person name="Cui N."/>
            <person name="Li J."/>
            <person name="Chen X."/>
            <person name="Luo L."/>
            <person name="Yu J."/>
            <person name="Kang L."/>
            <person name="Cui F."/>
        </authorList>
    </citation>
    <scope>NUCLEOTIDE SEQUENCE [LARGE SCALE GENOMIC DNA]</scope>
    <source>
        <strain evidence="17">Lst14</strain>
    </source>
</reference>
<dbReference type="PROSITE" id="PS50011">
    <property type="entry name" value="PROTEIN_KINASE_DOM"/>
    <property type="match status" value="2"/>
</dbReference>
<feature type="compositionally biased region" description="Basic residues" evidence="14">
    <location>
        <begin position="935"/>
        <end position="960"/>
    </location>
</feature>
<feature type="compositionally biased region" description="Low complexity" evidence="14">
    <location>
        <begin position="758"/>
        <end position="784"/>
    </location>
</feature>
<dbReference type="InterPro" id="IPR017892">
    <property type="entry name" value="Pkinase_C"/>
</dbReference>
<dbReference type="InterPro" id="IPR000719">
    <property type="entry name" value="Prot_kinase_dom"/>
</dbReference>
<keyword evidence="9" id="KW-0418">Kinase</keyword>
<evidence type="ECO:0000256" key="8">
    <source>
        <dbReference type="ARBA" id="ARBA00022741"/>
    </source>
</evidence>
<dbReference type="PANTHER" id="PTHR24351">
    <property type="entry name" value="RIBOSOMAL PROTEIN S6 KINASE"/>
    <property type="match status" value="1"/>
</dbReference>
<dbReference type="Pfam" id="PF00069">
    <property type="entry name" value="Pkinase"/>
    <property type="match status" value="2"/>
</dbReference>
<feature type="region of interest" description="Disordered" evidence="14">
    <location>
        <begin position="825"/>
        <end position="974"/>
    </location>
</feature>
<feature type="binding site" evidence="13">
    <location>
        <position position="463"/>
    </location>
    <ligand>
        <name>ATP</name>
        <dbReference type="ChEBI" id="CHEBI:30616"/>
    </ligand>
</feature>
<evidence type="ECO:0000259" key="16">
    <source>
        <dbReference type="PROSITE" id="PS51285"/>
    </source>
</evidence>
<dbReference type="InterPro" id="IPR011009">
    <property type="entry name" value="Kinase-like_dom_sf"/>
</dbReference>
<feature type="domain" description="AGC-kinase C-terminal" evidence="16">
    <location>
        <begin position="328"/>
        <end position="396"/>
    </location>
</feature>
<evidence type="ECO:0000313" key="18">
    <source>
        <dbReference type="Proteomes" id="UP000291343"/>
    </source>
</evidence>
<evidence type="ECO:0000256" key="6">
    <source>
        <dbReference type="ARBA" id="ARBA00022679"/>
    </source>
</evidence>
<evidence type="ECO:0000256" key="1">
    <source>
        <dbReference type="ARBA" id="ARBA00001946"/>
    </source>
</evidence>
<evidence type="ECO:0000256" key="4">
    <source>
        <dbReference type="ARBA" id="ARBA00022527"/>
    </source>
</evidence>
<dbReference type="GO" id="GO:0106310">
    <property type="term" value="F:protein serine kinase activity"/>
    <property type="evidence" value="ECO:0007669"/>
    <property type="project" value="RHEA"/>
</dbReference>
<comment type="caution">
    <text evidence="17">The sequence shown here is derived from an EMBL/GenBank/DDBJ whole genome shotgun (WGS) entry which is preliminary data.</text>
</comment>
<dbReference type="Proteomes" id="UP000291343">
    <property type="component" value="Unassembled WGS sequence"/>
</dbReference>
<dbReference type="FunFam" id="1.10.510.10:FF:000157">
    <property type="entry name" value="Ribosomal protein S6 kinase"/>
    <property type="match status" value="1"/>
</dbReference>
<evidence type="ECO:0000256" key="5">
    <source>
        <dbReference type="ARBA" id="ARBA00022553"/>
    </source>
</evidence>
<comment type="cofactor">
    <cofactor evidence="1">
        <name>Mg(2+)</name>
        <dbReference type="ChEBI" id="CHEBI:18420"/>
    </cofactor>
</comment>
<comment type="catalytic activity">
    <reaction evidence="11">
        <text>L-threonyl-[protein] + ATP = O-phospho-L-threonyl-[protein] + ADP + H(+)</text>
        <dbReference type="Rhea" id="RHEA:46608"/>
        <dbReference type="Rhea" id="RHEA-COMP:11060"/>
        <dbReference type="Rhea" id="RHEA-COMP:11605"/>
        <dbReference type="ChEBI" id="CHEBI:15378"/>
        <dbReference type="ChEBI" id="CHEBI:30013"/>
        <dbReference type="ChEBI" id="CHEBI:30616"/>
        <dbReference type="ChEBI" id="CHEBI:61977"/>
        <dbReference type="ChEBI" id="CHEBI:456216"/>
        <dbReference type="EC" id="2.7.11.1"/>
    </reaction>
</comment>
<accession>A0A482WWY7</accession>
<dbReference type="FunFam" id="1.10.510.10:FF:000109">
    <property type="entry name" value="Ribosomal protein S6 kinase"/>
    <property type="match status" value="1"/>
</dbReference>
<gene>
    <name evidence="17" type="ORF">LSTR_LSTR006433</name>
</gene>
<comment type="similarity">
    <text evidence="2">Belongs to the protein kinase superfamily. AGC Ser/Thr protein kinase family. S6 kinase subfamily.</text>
</comment>
<dbReference type="PROSITE" id="PS00107">
    <property type="entry name" value="PROTEIN_KINASE_ATP"/>
    <property type="match status" value="2"/>
</dbReference>
<evidence type="ECO:0000256" key="2">
    <source>
        <dbReference type="ARBA" id="ARBA00009804"/>
    </source>
</evidence>
<dbReference type="SMR" id="A0A482WWY7"/>
<feature type="domain" description="Protein kinase" evidence="15">
    <location>
        <begin position="434"/>
        <end position="691"/>
    </location>
</feature>
<dbReference type="STRING" id="195883.A0A482WWY7"/>
<dbReference type="CDD" id="cd14092">
    <property type="entry name" value="STKc_MSK_C"/>
    <property type="match status" value="1"/>
</dbReference>
<dbReference type="SMART" id="SM00133">
    <property type="entry name" value="S_TK_X"/>
    <property type="match status" value="1"/>
</dbReference>
<feature type="domain" description="Protein kinase" evidence="15">
    <location>
        <begin position="57"/>
        <end position="327"/>
    </location>
</feature>
<protein>
    <recommendedName>
        <fullName evidence="3">non-specific serine/threonine protein kinase</fullName>
        <ecNumber evidence="3">2.7.11.1</ecNumber>
    </recommendedName>
</protein>
<dbReference type="SUPFAM" id="SSF56112">
    <property type="entry name" value="Protein kinase-like (PK-like)"/>
    <property type="match status" value="2"/>
</dbReference>
<evidence type="ECO:0000256" key="12">
    <source>
        <dbReference type="ARBA" id="ARBA00048679"/>
    </source>
</evidence>
<feature type="binding site" evidence="13">
    <location>
        <position position="89"/>
    </location>
    <ligand>
        <name>ATP</name>
        <dbReference type="ChEBI" id="CHEBI:30616"/>
    </ligand>
</feature>
<dbReference type="InterPro" id="IPR000961">
    <property type="entry name" value="AGC-kinase_C"/>
</dbReference>
<evidence type="ECO:0000256" key="3">
    <source>
        <dbReference type="ARBA" id="ARBA00012513"/>
    </source>
</evidence>
<dbReference type="SMART" id="SM00220">
    <property type="entry name" value="S_TKc"/>
    <property type="match status" value="2"/>
</dbReference>
<keyword evidence="10 13" id="KW-0067">ATP-binding</keyword>
<keyword evidence="5" id="KW-0597">Phosphoprotein</keyword>
<dbReference type="Pfam" id="PF00433">
    <property type="entry name" value="Pkinase_C"/>
    <property type="match status" value="1"/>
</dbReference>